<dbReference type="GO" id="GO:0051015">
    <property type="term" value="F:actin filament binding"/>
    <property type="evidence" value="ECO:0007669"/>
    <property type="project" value="TreeGrafter"/>
</dbReference>
<dbReference type="SUPFAM" id="SSF47576">
    <property type="entry name" value="Calponin-homology domain, CH-domain"/>
    <property type="match status" value="1"/>
</dbReference>
<feature type="domain" description="Ras-GAP" evidence="3">
    <location>
        <begin position="1158"/>
        <end position="1392"/>
    </location>
</feature>
<keyword evidence="6" id="KW-1185">Reference proteome</keyword>
<dbReference type="PROSITE" id="PS50021">
    <property type="entry name" value="CH"/>
    <property type="match status" value="1"/>
</dbReference>
<dbReference type="PANTHER" id="PTHR14149">
    <property type="entry name" value="RAS GTPASE-ACTIVATING PROTEIN WITH IQ MOTIF"/>
    <property type="match status" value="1"/>
</dbReference>
<dbReference type="InterPro" id="IPR036872">
    <property type="entry name" value="CH_dom_sf"/>
</dbReference>
<name>A0AAI9EES7_9PEZI</name>
<sequence length="1856" mass="210913">MPSYPQFTSPTSPPHNRFRDHSPTKSSPLRHTVSTRSNTSDTDKSSIPSRQPTLSSNASSGYSVPGFNGYESSTSNDPFLTRTSTKRERSESPVKKNAAFAKWEQREQAEQEQQQLQRSPTKMDVTPRKIKDDDWRAGIGRSESRSVLRPVTQNTTPEKIPSAPALHKRAESKENINYRPPSQDGRISPSPTKSPSHSKSFSEDTTLTTLRVTSPELPISPPSPGHARGNSLATISRSDSMRASTRPRAKGHVRFTSTDATTPQLDGADFDQLQKSAAPQLRHLSKMAAESGSIEELNVHSAEEQVTGLFGRRRLQRSGSVKASTKSQSQFASQYASTRWMDTQRKHLQAYEYLCHIGEARAWLEDVLEPQELPPIVQLEEALRDGVTLAEAVVRLAPKLPPDQQRALGSKRIWRAATLSFRHSDNIALFFRFLSEIELPELFRFELVDLYEKKNIPKVIYCIHALSWLLFRKGVVDFRIGNLVGQLEFEEHELEETQKGIDRSGVQMPNFGAMREAMQVEEEPPPPEPTPEELLAAQENVVLDLQTQVRGALVRLRLGGMMQDMWDAEEQIAYLQAIARGGFAREIFDFRFAMDLSTRRFQSAAKSFLIRAGQRKRESVWRENKTGVVKIQSLWRGKQQRAQTKVIRSQLRVHRHGLKDIQAAIRGALGRWHAGDLWHETRDEKTEAVVEEFQALTRGALERMRIGAIMNRLWDIEASIADLQALIRAANVRRRAAKQHVATRQAAVEIASLQAVARGLIQRKMQNREHGERKVHETGVVETQAAARGLLERLRQARTIGALQGRESAIVKLQTLLRAQAARSLAADTKEALGSQTSTVSTLQALARGQAARVRTANTISALRSHNEQVLSLQSFARAMLQRKSIGVKLAALEEHEGILTTLQSMARAYVARQRIFEQLVAMEKEEDCIIQLQSLSRAMLLRSQVGETLTGLEEHEEAIVELESALRGFIVRRHFCEKRKHYRENMQKVIKLQSFVRAKQQGESYKSLVNGKNPPLPVVRKHLHLLTDSNLEFESEIESERMRRQVIESVRRNELVESYVEGLDVKIALLVKNKITLDEVVKHQKHFGGSASQLLRSGTTLGQHTSGLDLKALNKNSRKKLTGYEELFFLIQTQPQYLARVFNVLTHRGLAEKESKNVERLMMILFGYAQKSREEYLLLKVLATSCQETISRCQTLEDYTRQQNGTFQQRLILTYVRSPKERAFLKTLFGGMVKNGICAQDHLDLESDPLQIYRAILNNEELSTGRASQRPRDLPREVVIRQEDVRPRYVEHLEDLRDLGDGFFLTLEECLHRVPYGLRFLASEQHRALCGQFPRENPGHLAMFVGAWLWRTYLLPALREPEMWGVVDRGLSPVHKRNLAQVVTVLSQVTVLGRLFGSENIYLQPLNNWITEALDRWQEYLQHLLDIPPPEQHYDADQFSDLYSRTKPTLYIKLADIFTIHSLIADNISTVAPNRDDQIKDLLTDLGTAKSNESDLGGASNGGEITLTLKSRFTVQEDPNAEARQLFTATKRLVLYIIKVQSGSNLMEILLRPITHEDADRWISLVQEELAERDRDHHRSGHRRTPSAFDPRASIRSARAQSVYSEAPSTFSEDRRDLLDLQGMTYAELKSTALENILQLEQPHIPPQFRVSRHNNYQEILNALAADIRQKHRRRLERQRETEQTRATLQQLDAKAAFLEDQLKSYNDYIEQCLHTLANKKGNKHKFIMPFTKQWSHERELERAGRQPKFGSYKYSARQLADKGVLLSWQGHSPEQWGNLNVVISSDEVGVFHLEASSGSLMLTGASANLLLDDLLQAQYDNRASISVFQESNGAAKLAVNLLLHLVFKKFYRDE</sequence>
<dbReference type="EMBL" id="CAVMBE010000091">
    <property type="protein sequence ID" value="CAK4033698.1"/>
    <property type="molecule type" value="Genomic_DNA"/>
</dbReference>
<feature type="coiled-coil region" evidence="1">
    <location>
        <begin position="1683"/>
        <end position="1710"/>
    </location>
</feature>
<dbReference type="InterPro" id="IPR008936">
    <property type="entry name" value="Rho_GTPase_activation_prot"/>
</dbReference>
<accession>A0AAI9EES7</accession>
<feature type="compositionally biased region" description="Polar residues" evidence="2">
    <location>
        <begin position="203"/>
        <end position="212"/>
    </location>
</feature>
<feature type="compositionally biased region" description="Basic and acidic residues" evidence="2">
    <location>
        <begin position="85"/>
        <end position="94"/>
    </location>
</feature>
<dbReference type="InterPro" id="IPR000048">
    <property type="entry name" value="IQ_motif_EF-hand-BS"/>
</dbReference>
<dbReference type="Pfam" id="PF00616">
    <property type="entry name" value="RasGAP"/>
    <property type="match status" value="1"/>
</dbReference>
<dbReference type="GO" id="GO:0110085">
    <property type="term" value="C:mitotic actomyosin contractile ring"/>
    <property type="evidence" value="ECO:0007669"/>
    <property type="project" value="TreeGrafter"/>
</dbReference>
<feature type="compositionally biased region" description="Polar residues" evidence="2">
    <location>
        <begin position="24"/>
        <end position="62"/>
    </location>
</feature>
<dbReference type="Pfam" id="PF03836">
    <property type="entry name" value="RasGAP_C"/>
    <property type="match status" value="1"/>
</dbReference>
<feature type="region of interest" description="Disordered" evidence="2">
    <location>
        <begin position="1574"/>
        <end position="1610"/>
    </location>
</feature>
<reference evidence="5" key="1">
    <citation type="submission" date="2023-11" db="EMBL/GenBank/DDBJ databases">
        <authorList>
            <person name="Alioto T."/>
            <person name="Alioto T."/>
            <person name="Gomez Garrido J."/>
        </authorList>
    </citation>
    <scope>NUCLEOTIDE SEQUENCE</scope>
</reference>
<feature type="compositionally biased region" description="Polar residues" evidence="2">
    <location>
        <begin position="1600"/>
        <end position="1610"/>
    </location>
</feature>
<dbReference type="SUPFAM" id="SSF48350">
    <property type="entry name" value="GTPase activation domain, GAP"/>
    <property type="match status" value="1"/>
</dbReference>
<organism evidence="5 6">
    <name type="scientific">Lecanosticta acicola</name>
    <dbReference type="NCBI Taxonomy" id="111012"/>
    <lineage>
        <taxon>Eukaryota</taxon>
        <taxon>Fungi</taxon>
        <taxon>Dikarya</taxon>
        <taxon>Ascomycota</taxon>
        <taxon>Pezizomycotina</taxon>
        <taxon>Dothideomycetes</taxon>
        <taxon>Dothideomycetidae</taxon>
        <taxon>Mycosphaerellales</taxon>
        <taxon>Mycosphaerellaceae</taxon>
        <taxon>Lecanosticta</taxon>
    </lineage>
</organism>
<feature type="compositionally biased region" description="Polar residues" evidence="2">
    <location>
        <begin position="231"/>
        <end position="243"/>
    </location>
</feature>
<dbReference type="PROSITE" id="PS50096">
    <property type="entry name" value="IQ"/>
    <property type="match status" value="6"/>
</dbReference>
<dbReference type="CDD" id="cd21206">
    <property type="entry name" value="CH_IQGAP"/>
    <property type="match status" value="1"/>
</dbReference>
<feature type="domain" description="Calponin-homology (CH)" evidence="4">
    <location>
        <begin position="354"/>
        <end position="470"/>
    </location>
</feature>
<dbReference type="SMART" id="SM00033">
    <property type="entry name" value="CH"/>
    <property type="match status" value="1"/>
</dbReference>
<evidence type="ECO:0000256" key="1">
    <source>
        <dbReference type="SAM" id="Coils"/>
    </source>
</evidence>
<feature type="compositionally biased region" description="Basic and acidic residues" evidence="2">
    <location>
        <begin position="125"/>
        <end position="146"/>
    </location>
</feature>
<feature type="compositionally biased region" description="Polar residues" evidence="2">
    <location>
        <begin position="255"/>
        <end position="264"/>
    </location>
</feature>
<dbReference type="InterPro" id="IPR001936">
    <property type="entry name" value="RasGAP_dom"/>
</dbReference>
<feature type="region of interest" description="Disordered" evidence="2">
    <location>
        <begin position="1"/>
        <end position="265"/>
    </location>
</feature>
<dbReference type="Pfam" id="PF00307">
    <property type="entry name" value="CH"/>
    <property type="match status" value="1"/>
</dbReference>
<dbReference type="Proteomes" id="UP001296104">
    <property type="component" value="Unassembled WGS sequence"/>
</dbReference>
<keyword evidence="1" id="KW-0175">Coiled coil</keyword>
<evidence type="ECO:0000259" key="3">
    <source>
        <dbReference type="PROSITE" id="PS50018"/>
    </source>
</evidence>
<evidence type="ECO:0000256" key="2">
    <source>
        <dbReference type="SAM" id="MobiDB-lite"/>
    </source>
</evidence>
<dbReference type="GO" id="GO:0005516">
    <property type="term" value="F:calmodulin binding"/>
    <property type="evidence" value="ECO:0007669"/>
    <property type="project" value="TreeGrafter"/>
</dbReference>
<dbReference type="InterPro" id="IPR001715">
    <property type="entry name" value="CH_dom"/>
</dbReference>
<feature type="compositionally biased region" description="Polar residues" evidence="2">
    <location>
        <begin position="70"/>
        <end position="83"/>
    </location>
</feature>
<feature type="compositionally biased region" description="Polar residues" evidence="2">
    <location>
        <begin position="1"/>
        <end position="10"/>
    </location>
</feature>
<dbReference type="PANTHER" id="PTHR14149:SF14">
    <property type="entry name" value="CALPONIN-HOMOLOGY (CH) DOMAIN-CONTAINING PROTEIN"/>
    <property type="match status" value="1"/>
</dbReference>
<comment type="caution">
    <text evidence="5">The sequence shown here is derived from an EMBL/GenBank/DDBJ whole genome shotgun (WGS) entry which is preliminary data.</text>
</comment>
<protein>
    <submittedName>
        <fullName evidence="5">Ras GTPase-activating rng2</fullName>
    </submittedName>
</protein>
<proteinExistence type="predicted"/>
<dbReference type="InterPro" id="IPR000593">
    <property type="entry name" value="RasGAP_C"/>
</dbReference>
<dbReference type="SMART" id="SM00323">
    <property type="entry name" value="RasGAP"/>
    <property type="match status" value="1"/>
</dbReference>
<gene>
    <name evidence="5" type="ORF">LECACI_7A008856</name>
</gene>
<evidence type="ECO:0000313" key="5">
    <source>
        <dbReference type="EMBL" id="CAK4033698.1"/>
    </source>
</evidence>
<dbReference type="GO" id="GO:1903479">
    <property type="term" value="P:mitotic actomyosin contractile ring assembly actin filament organization"/>
    <property type="evidence" value="ECO:0007669"/>
    <property type="project" value="TreeGrafter"/>
</dbReference>
<dbReference type="Gene3D" id="1.10.506.10">
    <property type="entry name" value="GTPase Activation - p120gap, domain 1"/>
    <property type="match status" value="1"/>
</dbReference>
<dbReference type="GO" id="GO:0005096">
    <property type="term" value="F:GTPase activator activity"/>
    <property type="evidence" value="ECO:0007669"/>
    <property type="project" value="TreeGrafter"/>
</dbReference>
<dbReference type="SUPFAM" id="SSF143885">
    <property type="entry name" value="RGC domain-like"/>
    <property type="match status" value="1"/>
</dbReference>
<dbReference type="PROSITE" id="PS50018">
    <property type="entry name" value="RAS_GTPASE_ACTIV_2"/>
    <property type="match status" value="1"/>
</dbReference>
<evidence type="ECO:0000259" key="4">
    <source>
        <dbReference type="PROSITE" id="PS50021"/>
    </source>
</evidence>
<dbReference type="SMART" id="SM00015">
    <property type="entry name" value="IQ"/>
    <property type="match status" value="10"/>
</dbReference>
<dbReference type="Gene3D" id="1.10.418.10">
    <property type="entry name" value="Calponin-like domain"/>
    <property type="match status" value="1"/>
</dbReference>
<evidence type="ECO:0000313" key="6">
    <source>
        <dbReference type="Proteomes" id="UP001296104"/>
    </source>
</evidence>
<feature type="compositionally biased region" description="Low complexity" evidence="2">
    <location>
        <begin position="188"/>
        <end position="199"/>
    </location>
</feature>